<evidence type="ECO:0000313" key="2">
    <source>
        <dbReference type="EMBL" id="RFA13915.1"/>
    </source>
</evidence>
<gene>
    <name evidence="2" type="ORF">B7R21_07590</name>
</gene>
<evidence type="ECO:0008006" key="4">
    <source>
        <dbReference type="Google" id="ProtNLM"/>
    </source>
</evidence>
<dbReference type="EMBL" id="NBXA01000015">
    <property type="protein sequence ID" value="RFA13915.1"/>
    <property type="molecule type" value="Genomic_DNA"/>
</dbReference>
<protein>
    <recommendedName>
        <fullName evidence="4">Ribbon-helix-helix protein CopG domain-containing protein</fullName>
    </recommendedName>
</protein>
<sequence>MTKKLEDTLAAEGNAAEAAESALTPPARADVMVSRSHDRARTVQIRLNDSELAELNELAAHRSLPVPTIARQLLFQSLTTEENLEAHPPSGA</sequence>
<feature type="region of interest" description="Disordered" evidence="1">
    <location>
        <begin position="1"/>
        <end position="24"/>
    </location>
</feature>
<evidence type="ECO:0000313" key="3">
    <source>
        <dbReference type="Proteomes" id="UP000256709"/>
    </source>
</evidence>
<comment type="caution">
    <text evidence="2">The sequence shown here is derived from an EMBL/GenBank/DDBJ whole genome shotgun (WGS) entry which is preliminary data.</text>
</comment>
<reference evidence="2 3" key="1">
    <citation type="submission" date="2017-04" db="EMBL/GenBank/DDBJ databases">
        <title>Comparative genome analysis of Subtercola boreus.</title>
        <authorList>
            <person name="Cho Y.-J."/>
            <person name="Cho A."/>
            <person name="Kim O.-S."/>
            <person name="Lee J.-I."/>
        </authorList>
    </citation>
    <scope>NUCLEOTIDE SEQUENCE [LARGE SCALE GENOMIC DNA]</scope>
    <source>
        <strain evidence="2 3">P27444</strain>
    </source>
</reference>
<name>A0A3E0VWE3_9MICO</name>
<evidence type="ECO:0000256" key="1">
    <source>
        <dbReference type="SAM" id="MobiDB-lite"/>
    </source>
</evidence>
<dbReference type="RefSeq" id="WP_116282635.1">
    <property type="nucleotide sequence ID" value="NZ_NBXA01000015.1"/>
</dbReference>
<organism evidence="2 3">
    <name type="scientific">Subtercola boreus</name>
    <dbReference type="NCBI Taxonomy" id="120213"/>
    <lineage>
        <taxon>Bacteria</taxon>
        <taxon>Bacillati</taxon>
        <taxon>Actinomycetota</taxon>
        <taxon>Actinomycetes</taxon>
        <taxon>Micrococcales</taxon>
        <taxon>Microbacteriaceae</taxon>
        <taxon>Subtercola</taxon>
    </lineage>
</organism>
<dbReference type="AlphaFoldDB" id="A0A3E0VWE3"/>
<accession>A0A3E0VWE3</accession>
<feature type="compositionally biased region" description="Low complexity" evidence="1">
    <location>
        <begin position="10"/>
        <end position="22"/>
    </location>
</feature>
<dbReference type="Proteomes" id="UP000256709">
    <property type="component" value="Unassembled WGS sequence"/>
</dbReference>
<proteinExistence type="predicted"/>
<dbReference type="OrthoDB" id="4730461at2"/>